<accession>A0AAU8AFD3</accession>
<protein>
    <submittedName>
        <fullName evidence="5">Imelysin family protein</fullName>
    </submittedName>
</protein>
<keyword evidence="2 3" id="KW-0732">Signal</keyword>
<proteinExistence type="predicted"/>
<dbReference type="AlphaFoldDB" id="A0AAU8AFD3"/>
<dbReference type="EMBL" id="CP123384">
    <property type="protein sequence ID" value="XCC93140.1"/>
    <property type="molecule type" value="Genomic_DNA"/>
</dbReference>
<dbReference type="CDD" id="cd14659">
    <property type="entry name" value="Imelysin-like_IPPA"/>
    <property type="match status" value="1"/>
</dbReference>
<reference evidence="5" key="1">
    <citation type="submission" date="2023-02" db="EMBL/GenBank/DDBJ databases">
        <title>Description and genomic characterization of Salipiger bruguierae sp. nov., isolated from the sediment of mangrove plant Bruguiera sexangula.</title>
        <authorList>
            <person name="Long M."/>
        </authorList>
    </citation>
    <scope>NUCLEOTIDE SEQUENCE</scope>
    <source>
        <strain evidence="5">H15</strain>
    </source>
</reference>
<evidence type="ECO:0000256" key="3">
    <source>
        <dbReference type="SAM" id="SignalP"/>
    </source>
</evidence>
<dbReference type="GO" id="GO:0030313">
    <property type="term" value="C:cell envelope"/>
    <property type="evidence" value="ECO:0007669"/>
    <property type="project" value="UniProtKB-SubCell"/>
</dbReference>
<comment type="subcellular location">
    <subcellularLocation>
        <location evidence="1">Cell envelope</location>
    </subcellularLocation>
</comment>
<feature type="signal peptide" evidence="3">
    <location>
        <begin position="1"/>
        <end position="22"/>
    </location>
</feature>
<name>A0AAU8AFD3_9RHOB</name>
<dbReference type="InterPro" id="IPR038352">
    <property type="entry name" value="Imelysin_sf"/>
</dbReference>
<dbReference type="InterPro" id="IPR018976">
    <property type="entry name" value="Imelysin-like"/>
</dbReference>
<gene>
    <name evidence="5" type="ORF">PVT71_11715</name>
</gene>
<dbReference type="Pfam" id="PF09375">
    <property type="entry name" value="Peptidase_M75"/>
    <property type="match status" value="1"/>
</dbReference>
<evidence type="ECO:0000259" key="4">
    <source>
        <dbReference type="Pfam" id="PF09375"/>
    </source>
</evidence>
<organism evidence="5">
    <name type="scientific">Alloyangia sp. H15</name>
    <dbReference type="NCBI Taxonomy" id="3029062"/>
    <lineage>
        <taxon>Bacteria</taxon>
        <taxon>Pseudomonadati</taxon>
        <taxon>Pseudomonadota</taxon>
        <taxon>Alphaproteobacteria</taxon>
        <taxon>Rhodobacterales</taxon>
        <taxon>Roseobacteraceae</taxon>
        <taxon>Alloyangia</taxon>
    </lineage>
</organism>
<feature type="domain" description="Imelysin-like" evidence="4">
    <location>
        <begin position="32"/>
        <end position="309"/>
    </location>
</feature>
<dbReference type="Gene3D" id="1.20.1420.20">
    <property type="entry name" value="M75 peptidase, HXXE motif"/>
    <property type="match status" value="1"/>
</dbReference>
<sequence length="331" mass="35875">MKKSLTLCAALLAAPLAVPLQAGVPEALSEHILPGFAGFAQATETLAGAAQADCTADSLHDAWMHAFDMWNAVADIHIGPSETGALPVAFWPDSRGFTPKTLGRMIAGEEEVGRDPIAYADVSIAARGLYPLEFMLYDPAFSGYEKGSYACTLVQTMTRDLARQAAVLDAGWEGQFANVLRTAGEEGNATYMGEDEAIRALYTQILTGLEFTADTRLGRPLGTFERPRPSRAETWRSGRSLRNVLQDSKGAYDMAAALADWDLPQSKAALDRLYELAERVEDPGFQKVEEPGERLHIEILQQQVRALSDALEQEIGLRLGIQPGFNSGDGD</sequence>
<evidence type="ECO:0000313" key="5">
    <source>
        <dbReference type="EMBL" id="XCC93140.1"/>
    </source>
</evidence>
<feature type="chain" id="PRO_5043459483" evidence="3">
    <location>
        <begin position="23"/>
        <end position="331"/>
    </location>
</feature>
<dbReference type="RefSeq" id="WP_353471965.1">
    <property type="nucleotide sequence ID" value="NZ_CP123384.1"/>
</dbReference>
<dbReference type="InterPro" id="IPR034984">
    <property type="entry name" value="Imelysin-like_IPPA"/>
</dbReference>
<evidence type="ECO:0000256" key="1">
    <source>
        <dbReference type="ARBA" id="ARBA00004196"/>
    </source>
</evidence>
<evidence type="ECO:0000256" key="2">
    <source>
        <dbReference type="ARBA" id="ARBA00022729"/>
    </source>
</evidence>